<protein>
    <submittedName>
        <fullName evidence="8">Cytochrome P450</fullName>
    </submittedName>
</protein>
<evidence type="ECO:0000256" key="1">
    <source>
        <dbReference type="ARBA" id="ARBA00010617"/>
    </source>
</evidence>
<dbReference type="PRINTS" id="PR00359">
    <property type="entry name" value="BP450"/>
</dbReference>
<dbReference type="AlphaFoldDB" id="A0A5C4VJF1"/>
<dbReference type="SUPFAM" id="SSF48264">
    <property type="entry name" value="Cytochrome P450"/>
    <property type="match status" value="1"/>
</dbReference>
<dbReference type="PRINTS" id="PR00385">
    <property type="entry name" value="P450"/>
</dbReference>
<proteinExistence type="inferred from homology"/>
<name>A0A5C4VJF1_9ACTN</name>
<dbReference type="InterPro" id="IPR036396">
    <property type="entry name" value="Cyt_P450_sf"/>
</dbReference>
<dbReference type="PANTHER" id="PTHR46696">
    <property type="entry name" value="P450, PUTATIVE (EUROFUNG)-RELATED"/>
    <property type="match status" value="1"/>
</dbReference>
<keyword evidence="5 7" id="KW-0408">Iron</keyword>
<dbReference type="EMBL" id="VDLX02000013">
    <property type="protein sequence ID" value="KAB8191108.1"/>
    <property type="molecule type" value="Genomic_DNA"/>
</dbReference>
<dbReference type="InterPro" id="IPR002397">
    <property type="entry name" value="Cyt_P450_B"/>
</dbReference>
<keyword evidence="6 7" id="KW-0503">Monooxygenase</keyword>
<keyword evidence="3 7" id="KW-0479">Metal-binding</keyword>
<dbReference type="OrthoDB" id="4133219at2"/>
<dbReference type="GO" id="GO:0016705">
    <property type="term" value="F:oxidoreductase activity, acting on paired donors, with incorporation or reduction of molecular oxygen"/>
    <property type="evidence" value="ECO:0007669"/>
    <property type="project" value="InterPro"/>
</dbReference>
<dbReference type="RefSeq" id="WP_139635922.1">
    <property type="nucleotide sequence ID" value="NZ_VDLX02000013.1"/>
</dbReference>
<dbReference type="CDD" id="cd11031">
    <property type="entry name" value="Cyp158A-like"/>
    <property type="match status" value="1"/>
</dbReference>
<evidence type="ECO:0000256" key="6">
    <source>
        <dbReference type="ARBA" id="ARBA00023033"/>
    </source>
</evidence>
<evidence type="ECO:0000313" key="8">
    <source>
        <dbReference type="EMBL" id="KAB8191108.1"/>
    </source>
</evidence>
<comment type="caution">
    <text evidence="8">The sequence shown here is derived from an EMBL/GenBank/DDBJ whole genome shotgun (WGS) entry which is preliminary data.</text>
</comment>
<comment type="similarity">
    <text evidence="1 7">Belongs to the cytochrome P450 family.</text>
</comment>
<accession>A0A5C4VJF1</accession>
<keyword evidence="2 7" id="KW-0349">Heme</keyword>
<gene>
    <name evidence="8" type="ORF">FH608_031325</name>
</gene>
<evidence type="ECO:0000256" key="3">
    <source>
        <dbReference type="ARBA" id="ARBA00022723"/>
    </source>
</evidence>
<dbReference type="FunFam" id="1.10.630.10:FF:000018">
    <property type="entry name" value="Cytochrome P450 monooxygenase"/>
    <property type="match status" value="1"/>
</dbReference>
<sequence>MRNLPSIPFERESPLDVPVAYRDLRVKEGIAKVRTLTGDEVWLVTGYEDARRLFADPRLGRSHPEPDKAARLSGSVLIGGPQGDVATEKAQHDRMRKLLTPSFSARRMKALSGHVGSLVDERLDHLATLTPPVDLHAELSFPLPVLVICQLLGVPFEDREYFGGVSARMSDIFDTEGSQAARDELGAYMAGLIERKRREPAEDVLSDLAGQLDDDGTIARLAGGLLFAGHETTVNRIDYGVLLLLANPGQLDLLKADPGLAPGAVEEILRMAVPGLHGLPRYAHEDIGIGGRTIRRGEAVVITTGAANRDEQIYADPDGFDILRPQTDPHLSFGYGPRFCIGASLARVELEAVFGRLFQRFPGLRTTVPVEELPRNDNRIAGGFAALPVTW</sequence>
<keyword evidence="4 7" id="KW-0560">Oxidoreductase</keyword>
<evidence type="ECO:0000313" key="9">
    <source>
        <dbReference type="Proteomes" id="UP000312512"/>
    </source>
</evidence>
<dbReference type="PANTHER" id="PTHR46696:SF6">
    <property type="entry name" value="P450, PUTATIVE (EUROFUNG)-RELATED"/>
    <property type="match status" value="1"/>
</dbReference>
<evidence type="ECO:0000256" key="5">
    <source>
        <dbReference type="ARBA" id="ARBA00023004"/>
    </source>
</evidence>
<dbReference type="InterPro" id="IPR001128">
    <property type="entry name" value="Cyt_P450"/>
</dbReference>
<dbReference type="Gene3D" id="1.10.630.10">
    <property type="entry name" value="Cytochrome P450"/>
    <property type="match status" value="1"/>
</dbReference>
<dbReference type="Pfam" id="PF00067">
    <property type="entry name" value="p450"/>
    <property type="match status" value="1"/>
</dbReference>
<evidence type="ECO:0000256" key="2">
    <source>
        <dbReference type="ARBA" id="ARBA00022617"/>
    </source>
</evidence>
<dbReference type="Proteomes" id="UP000312512">
    <property type="component" value="Unassembled WGS sequence"/>
</dbReference>
<evidence type="ECO:0000256" key="4">
    <source>
        <dbReference type="ARBA" id="ARBA00023002"/>
    </source>
</evidence>
<organism evidence="8 9">
    <name type="scientific">Nonomuraea phyllanthi</name>
    <dbReference type="NCBI Taxonomy" id="2219224"/>
    <lineage>
        <taxon>Bacteria</taxon>
        <taxon>Bacillati</taxon>
        <taxon>Actinomycetota</taxon>
        <taxon>Actinomycetes</taxon>
        <taxon>Streptosporangiales</taxon>
        <taxon>Streptosporangiaceae</taxon>
        <taxon>Nonomuraea</taxon>
    </lineage>
</organism>
<dbReference type="PROSITE" id="PS00086">
    <property type="entry name" value="CYTOCHROME_P450"/>
    <property type="match status" value="1"/>
</dbReference>
<evidence type="ECO:0000256" key="7">
    <source>
        <dbReference type="RuleBase" id="RU000461"/>
    </source>
</evidence>
<dbReference type="InterPro" id="IPR017972">
    <property type="entry name" value="Cyt_P450_CS"/>
</dbReference>
<reference evidence="8 9" key="1">
    <citation type="submission" date="2019-10" db="EMBL/GenBank/DDBJ databases">
        <title>Nonomuraea sp. nov., isolated from Phyllanthus amarus.</title>
        <authorList>
            <person name="Klykleung N."/>
            <person name="Tanasupawat S."/>
        </authorList>
    </citation>
    <scope>NUCLEOTIDE SEQUENCE [LARGE SCALE GENOMIC DNA]</scope>
    <source>
        <strain evidence="8 9">PA1-10</strain>
    </source>
</reference>
<dbReference type="GO" id="GO:0005506">
    <property type="term" value="F:iron ion binding"/>
    <property type="evidence" value="ECO:0007669"/>
    <property type="project" value="InterPro"/>
</dbReference>
<dbReference type="GO" id="GO:0004497">
    <property type="term" value="F:monooxygenase activity"/>
    <property type="evidence" value="ECO:0007669"/>
    <property type="project" value="UniProtKB-KW"/>
</dbReference>
<dbReference type="GO" id="GO:0020037">
    <property type="term" value="F:heme binding"/>
    <property type="evidence" value="ECO:0007669"/>
    <property type="project" value="InterPro"/>
</dbReference>
<keyword evidence="9" id="KW-1185">Reference proteome</keyword>